<dbReference type="Gene3D" id="2.80.10.50">
    <property type="match status" value="1"/>
</dbReference>
<evidence type="ECO:0000259" key="2">
    <source>
        <dbReference type="SMART" id="SM00458"/>
    </source>
</evidence>
<dbReference type="RefSeq" id="WP_170155646.1">
    <property type="nucleotide sequence ID" value="NZ_PVTF01000001.1"/>
</dbReference>
<dbReference type="Pfam" id="PF14200">
    <property type="entry name" value="RicinB_lectin_2"/>
    <property type="match status" value="1"/>
</dbReference>
<keyword evidence="1" id="KW-0732">Signal</keyword>
<gene>
    <name evidence="3" type="ORF">CLV43_1012</name>
</gene>
<dbReference type="PROSITE" id="PS50231">
    <property type="entry name" value="RICIN_B_LECTIN"/>
    <property type="match status" value="1"/>
</dbReference>
<evidence type="ECO:0000313" key="3">
    <source>
        <dbReference type="EMBL" id="PRY45743.1"/>
    </source>
</evidence>
<evidence type="ECO:0000256" key="1">
    <source>
        <dbReference type="SAM" id="SignalP"/>
    </source>
</evidence>
<comment type="caution">
    <text evidence="3">The sequence shown here is derived from an EMBL/GenBank/DDBJ whole genome shotgun (WGS) entry which is preliminary data.</text>
</comment>
<reference evidence="3 4" key="1">
    <citation type="submission" date="2018-03" db="EMBL/GenBank/DDBJ databases">
        <title>Genomic Encyclopedia of Archaeal and Bacterial Type Strains, Phase II (KMG-II): from individual species to whole genera.</title>
        <authorList>
            <person name="Goeker M."/>
        </authorList>
    </citation>
    <scope>NUCLEOTIDE SEQUENCE [LARGE SCALE GENOMIC DNA]</scope>
    <source>
        <strain evidence="3 4">DSM 44720</strain>
    </source>
</reference>
<keyword evidence="3" id="KW-0430">Lectin</keyword>
<dbReference type="SMART" id="SM00458">
    <property type="entry name" value="RICIN"/>
    <property type="match status" value="1"/>
</dbReference>
<feature type="chain" id="PRO_5015697681" evidence="1">
    <location>
        <begin position="31"/>
        <end position="183"/>
    </location>
</feature>
<dbReference type="CDD" id="cd00161">
    <property type="entry name" value="beta-trefoil_Ricin-like"/>
    <property type="match status" value="1"/>
</dbReference>
<dbReference type="AlphaFoldDB" id="A0A2T0TJ98"/>
<evidence type="ECO:0000313" key="4">
    <source>
        <dbReference type="Proteomes" id="UP000239494"/>
    </source>
</evidence>
<dbReference type="Proteomes" id="UP000239494">
    <property type="component" value="Unassembled WGS sequence"/>
</dbReference>
<organism evidence="3 4">
    <name type="scientific">Umezawaea tangerina</name>
    <dbReference type="NCBI Taxonomy" id="84725"/>
    <lineage>
        <taxon>Bacteria</taxon>
        <taxon>Bacillati</taxon>
        <taxon>Actinomycetota</taxon>
        <taxon>Actinomycetes</taxon>
        <taxon>Pseudonocardiales</taxon>
        <taxon>Pseudonocardiaceae</taxon>
        <taxon>Umezawaea</taxon>
    </lineage>
</organism>
<sequence length="183" mass="19606">MNALLRKTSRLLVLAAGLALCLVAPTAASADQSTADGPRVLEDFRTIVSWHTGTCVDVDGASQASGTKVQIYTCNGTVAQLWEKLPTDSGYFRLRVAASGQCMAVKDASQAEAAPVVQNPCNLDFNQQWKEGDSGVPGFPQLVARHSGKVLIMRSEALADRTPLIQVTYSGSDPLHSTAWQFR</sequence>
<protein>
    <submittedName>
        <fullName evidence="3">Ricin-type beta-trefoil lectin protein</fullName>
    </submittedName>
</protein>
<dbReference type="EMBL" id="PVTF01000001">
    <property type="protein sequence ID" value="PRY45743.1"/>
    <property type="molecule type" value="Genomic_DNA"/>
</dbReference>
<dbReference type="InterPro" id="IPR000772">
    <property type="entry name" value="Ricin_B_lectin"/>
</dbReference>
<feature type="signal peptide" evidence="1">
    <location>
        <begin position="1"/>
        <end position="30"/>
    </location>
</feature>
<proteinExistence type="predicted"/>
<feature type="domain" description="Ricin B lectin" evidence="2">
    <location>
        <begin position="42"/>
        <end position="183"/>
    </location>
</feature>
<dbReference type="GO" id="GO:0030246">
    <property type="term" value="F:carbohydrate binding"/>
    <property type="evidence" value="ECO:0007669"/>
    <property type="project" value="UniProtKB-KW"/>
</dbReference>
<dbReference type="InterPro" id="IPR035992">
    <property type="entry name" value="Ricin_B-like_lectins"/>
</dbReference>
<keyword evidence="4" id="KW-1185">Reference proteome</keyword>
<dbReference type="SUPFAM" id="SSF50370">
    <property type="entry name" value="Ricin B-like lectins"/>
    <property type="match status" value="1"/>
</dbReference>
<accession>A0A2T0TJ98</accession>
<name>A0A2T0TJ98_9PSEU</name>